<evidence type="ECO:0000313" key="2">
    <source>
        <dbReference type="Proteomes" id="UP000002334"/>
    </source>
</evidence>
<dbReference type="AlphaFoldDB" id="C4K584"/>
<dbReference type="Proteomes" id="UP000002334">
    <property type="component" value="Chromosome"/>
</dbReference>
<sequence>MTSHEILKRLIICKKLQVKNGYFLKNRELS</sequence>
<name>C4K584_HAMD5</name>
<proteinExistence type="predicted"/>
<organism evidence="1 2">
    <name type="scientific">Hamiltonella defensa subsp. Acyrthosiphon pisum (strain 5AT)</name>
    <dbReference type="NCBI Taxonomy" id="572265"/>
    <lineage>
        <taxon>Bacteria</taxon>
        <taxon>Pseudomonadati</taxon>
        <taxon>Pseudomonadota</taxon>
        <taxon>Gammaproteobacteria</taxon>
        <taxon>Enterobacterales</taxon>
        <taxon>Enterobacteriaceae</taxon>
        <taxon>aphid secondary symbionts</taxon>
        <taxon>Candidatus Williamhamiltonella</taxon>
    </lineage>
</organism>
<reference evidence="1 2" key="1">
    <citation type="journal article" date="2009" name="Proc. Natl. Acad. Sci. U.S.A.">
        <title>Hamiltonella defensa, genome evolution of protective bacterial endosymbiont from pathogenic ancestors.</title>
        <authorList>
            <person name="Degnan P.H."/>
            <person name="Yu Y."/>
            <person name="Sisneros N."/>
            <person name="Wing R.A."/>
            <person name="Moran N.A."/>
        </authorList>
    </citation>
    <scope>NUCLEOTIDE SEQUENCE [LARGE SCALE GENOMIC DNA]</scope>
    <source>
        <strain evidence="2">5AT</strain>
    </source>
</reference>
<gene>
    <name evidence="1" type="ordered locus">HDEF_1033</name>
</gene>
<keyword evidence="2" id="KW-1185">Reference proteome</keyword>
<accession>C4K584</accession>
<protein>
    <submittedName>
        <fullName evidence="1">Uncharacterized protein</fullName>
    </submittedName>
</protein>
<dbReference type="EMBL" id="CP001277">
    <property type="protein sequence ID" value="ACQ67727.1"/>
    <property type="molecule type" value="Genomic_DNA"/>
</dbReference>
<evidence type="ECO:0000313" key="1">
    <source>
        <dbReference type="EMBL" id="ACQ67727.1"/>
    </source>
</evidence>
<dbReference type="KEGG" id="hde:HDEF_1033"/>
<dbReference type="HOGENOM" id="CLU_3403895_0_0_6"/>